<gene>
    <name evidence="2" type="primary">LOC142172795</name>
</gene>
<dbReference type="Proteomes" id="UP000790787">
    <property type="component" value="Chromosome 18"/>
</dbReference>
<keyword evidence="1" id="KW-1185">Reference proteome</keyword>
<accession>A0AC58T5Y2</accession>
<dbReference type="RefSeq" id="XP_075092588.1">
    <property type="nucleotide sequence ID" value="XM_075236487.1"/>
</dbReference>
<reference evidence="1" key="1">
    <citation type="journal article" date="2014" name="Nat. Commun.">
        <title>The tobacco genome sequence and its comparison with those of tomato and potato.</title>
        <authorList>
            <person name="Sierro N."/>
            <person name="Battey J.N."/>
            <person name="Ouadi S."/>
            <person name="Bakaher N."/>
            <person name="Bovet L."/>
            <person name="Willig A."/>
            <person name="Goepfert S."/>
            <person name="Peitsch M.C."/>
            <person name="Ivanov N.V."/>
        </authorList>
    </citation>
    <scope>NUCLEOTIDE SEQUENCE [LARGE SCALE GENOMIC DNA]</scope>
</reference>
<reference evidence="2" key="2">
    <citation type="submission" date="2025-08" db="UniProtKB">
        <authorList>
            <consortium name="RefSeq"/>
        </authorList>
    </citation>
    <scope>IDENTIFICATION</scope>
    <source>
        <tissue evidence="2">Leaf</tissue>
    </source>
</reference>
<sequence length="100" mass="11913">MAVDMNVEELLIMGDSDLIIRQAQDEWETRDIKLIPYKQHMEDLRKWFKFVEFRTPDLNLLKYVDAQEAGKIMDEVHSGECGSHMNRYVLAKKILWASYY</sequence>
<evidence type="ECO:0000313" key="2">
    <source>
        <dbReference type="RefSeq" id="XP_075092588.1"/>
    </source>
</evidence>
<protein>
    <submittedName>
        <fullName evidence="2">Uncharacterized protein LOC142172795</fullName>
    </submittedName>
</protein>
<name>A0AC58T5Y2_TOBAC</name>
<proteinExistence type="predicted"/>
<evidence type="ECO:0000313" key="1">
    <source>
        <dbReference type="Proteomes" id="UP000790787"/>
    </source>
</evidence>
<organism evidence="1 2">
    <name type="scientific">Nicotiana tabacum</name>
    <name type="common">Common tobacco</name>
    <dbReference type="NCBI Taxonomy" id="4097"/>
    <lineage>
        <taxon>Eukaryota</taxon>
        <taxon>Viridiplantae</taxon>
        <taxon>Streptophyta</taxon>
        <taxon>Embryophyta</taxon>
        <taxon>Tracheophyta</taxon>
        <taxon>Spermatophyta</taxon>
        <taxon>Magnoliopsida</taxon>
        <taxon>eudicotyledons</taxon>
        <taxon>Gunneridae</taxon>
        <taxon>Pentapetalae</taxon>
        <taxon>asterids</taxon>
        <taxon>lamiids</taxon>
        <taxon>Solanales</taxon>
        <taxon>Solanaceae</taxon>
        <taxon>Nicotianoideae</taxon>
        <taxon>Nicotianeae</taxon>
        <taxon>Nicotiana</taxon>
    </lineage>
</organism>